<evidence type="ECO:0000256" key="10">
    <source>
        <dbReference type="ARBA" id="ARBA00053875"/>
    </source>
</evidence>
<dbReference type="Gene3D" id="1.20.5.5270">
    <property type="match status" value="1"/>
</dbReference>
<dbReference type="InterPro" id="IPR020568">
    <property type="entry name" value="Ribosomal_Su5_D2-typ_SF"/>
</dbReference>
<dbReference type="EC" id="3.4.21.53" evidence="11 14"/>
<evidence type="ECO:0000256" key="2">
    <source>
        <dbReference type="ARBA" id="ARBA00022490"/>
    </source>
</evidence>
<dbReference type="FunFam" id="3.40.50.300:FF:000021">
    <property type="entry name" value="Lon protease homolog"/>
    <property type="match status" value="1"/>
</dbReference>
<dbReference type="SUPFAM" id="SSF54211">
    <property type="entry name" value="Ribosomal protein S5 domain 2-like"/>
    <property type="match status" value="1"/>
</dbReference>
<comment type="subunit">
    <text evidence="14 15">Homohexamer. Organized in a ring with a central cavity.</text>
</comment>
<keyword evidence="2 14" id="KW-0963">Cytoplasm</keyword>
<evidence type="ECO:0000256" key="17">
    <source>
        <dbReference type="PIRSR" id="PIRSR001174-2"/>
    </source>
</evidence>
<dbReference type="GO" id="GO:0006515">
    <property type="term" value="P:protein quality control for misfolded or incompletely synthesized proteins"/>
    <property type="evidence" value="ECO:0007669"/>
    <property type="project" value="UniProtKB-UniRule"/>
</dbReference>
<dbReference type="InterPro" id="IPR003959">
    <property type="entry name" value="ATPase_AAA_core"/>
</dbReference>
<dbReference type="Proteomes" id="UP000823922">
    <property type="component" value="Unassembled WGS sequence"/>
</dbReference>
<dbReference type="Pfam" id="PF05362">
    <property type="entry name" value="Lon_C"/>
    <property type="match status" value="1"/>
</dbReference>
<dbReference type="PRINTS" id="PR00830">
    <property type="entry name" value="ENDOLAPTASE"/>
</dbReference>
<dbReference type="InterPro" id="IPR003593">
    <property type="entry name" value="AAA+_ATPase"/>
</dbReference>
<evidence type="ECO:0000256" key="4">
    <source>
        <dbReference type="ARBA" id="ARBA00022741"/>
    </source>
</evidence>
<dbReference type="PIRSF" id="PIRSF001174">
    <property type="entry name" value="Lon_proteas"/>
    <property type="match status" value="1"/>
</dbReference>
<comment type="function">
    <text evidence="10 14">ATP-dependent serine protease that mediates the selective degradation of mutant and abnormal proteins as well as certain short-lived regulatory proteins. Required for cellular homeostasis and for survival from DNA damage and developmental changes induced by stress. Degrades polypeptides processively to yield small peptide fragments that are 5 to 10 amino acids long. Binds to DNA in a double-stranded, site-specific manner.</text>
</comment>
<evidence type="ECO:0000256" key="7">
    <source>
        <dbReference type="ARBA" id="ARBA00022840"/>
    </source>
</evidence>
<dbReference type="NCBIfam" id="TIGR00763">
    <property type="entry name" value="lon"/>
    <property type="match status" value="1"/>
</dbReference>
<evidence type="ECO:0000256" key="18">
    <source>
        <dbReference type="PROSITE-ProRule" id="PRU01122"/>
    </source>
</evidence>
<dbReference type="SUPFAM" id="SSF52540">
    <property type="entry name" value="P-loop containing nucleoside triphosphate hydrolases"/>
    <property type="match status" value="1"/>
</dbReference>
<dbReference type="Gene3D" id="2.30.130.40">
    <property type="entry name" value="LON domain-like"/>
    <property type="match status" value="1"/>
</dbReference>
<dbReference type="Gene3D" id="1.20.58.1480">
    <property type="match status" value="1"/>
</dbReference>
<dbReference type="SMART" id="SM00464">
    <property type="entry name" value="LON"/>
    <property type="match status" value="1"/>
</dbReference>
<keyword evidence="3 14" id="KW-0645">Protease</keyword>
<evidence type="ECO:0000256" key="3">
    <source>
        <dbReference type="ARBA" id="ARBA00022670"/>
    </source>
</evidence>
<feature type="active site" evidence="14 16">
    <location>
        <position position="737"/>
    </location>
</feature>
<evidence type="ECO:0000259" key="20">
    <source>
        <dbReference type="PROSITE" id="PS51786"/>
    </source>
</evidence>
<dbReference type="EMBL" id="DWVS01000137">
    <property type="protein sequence ID" value="HJC87441.1"/>
    <property type="molecule type" value="Genomic_DNA"/>
</dbReference>
<organism evidence="22 23">
    <name type="scientific">Candidatus Eisenbergiella intestinigallinarum</name>
    <dbReference type="NCBI Taxonomy" id="2838549"/>
    <lineage>
        <taxon>Bacteria</taxon>
        <taxon>Bacillati</taxon>
        <taxon>Bacillota</taxon>
        <taxon>Clostridia</taxon>
        <taxon>Lachnospirales</taxon>
        <taxon>Lachnospiraceae</taxon>
        <taxon>Eisenbergiella</taxon>
    </lineage>
</organism>
<evidence type="ECO:0000256" key="16">
    <source>
        <dbReference type="PIRSR" id="PIRSR001174-1"/>
    </source>
</evidence>
<evidence type="ECO:0000313" key="23">
    <source>
        <dbReference type="Proteomes" id="UP000823922"/>
    </source>
</evidence>
<dbReference type="GO" id="GO:0004176">
    <property type="term" value="F:ATP-dependent peptidase activity"/>
    <property type="evidence" value="ECO:0007669"/>
    <property type="project" value="UniProtKB-UniRule"/>
</dbReference>
<dbReference type="Gene3D" id="3.40.50.300">
    <property type="entry name" value="P-loop containing nucleotide triphosphate hydrolases"/>
    <property type="match status" value="1"/>
</dbReference>
<dbReference type="CDD" id="cd19500">
    <property type="entry name" value="RecA-like_Lon"/>
    <property type="match status" value="1"/>
</dbReference>
<dbReference type="InterPro" id="IPR014721">
    <property type="entry name" value="Ribsml_uS5_D2-typ_fold_subgr"/>
</dbReference>
<evidence type="ECO:0000256" key="19">
    <source>
        <dbReference type="RuleBase" id="RU000591"/>
    </source>
</evidence>
<comment type="induction">
    <text evidence="14">By heat shock.</text>
</comment>
<evidence type="ECO:0000256" key="9">
    <source>
        <dbReference type="ARBA" id="ARBA00050665"/>
    </source>
</evidence>
<dbReference type="GO" id="GO:0005737">
    <property type="term" value="C:cytoplasm"/>
    <property type="evidence" value="ECO:0007669"/>
    <property type="project" value="UniProtKB-SubCell"/>
</dbReference>
<comment type="caution">
    <text evidence="22">The sequence shown here is derived from an EMBL/GenBank/DDBJ whole genome shotgun (WGS) entry which is preliminary data.</text>
</comment>
<protein>
    <recommendedName>
        <fullName evidence="12 14">Lon protease</fullName>
        <ecNumber evidence="11 14">3.4.21.53</ecNumber>
    </recommendedName>
    <alternativeName>
        <fullName evidence="13 14">ATP-dependent protease La</fullName>
    </alternativeName>
</protein>
<evidence type="ECO:0000256" key="6">
    <source>
        <dbReference type="ARBA" id="ARBA00022825"/>
    </source>
</evidence>
<dbReference type="Pfam" id="PF22667">
    <property type="entry name" value="Lon_lid"/>
    <property type="match status" value="1"/>
</dbReference>
<comment type="similarity">
    <text evidence="14 15 18 19">Belongs to the peptidase S16 family.</text>
</comment>
<dbReference type="Pfam" id="PF00004">
    <property type="entry name" value="AAA"/>
    <property type="match status" value="1"/>
</dbReference>
<gene>
    <name evidence="14 22" type="primary">lon</name>
    <name evidence="22" type="ORF">H9926_05430</name>
</gene>
<dbReference type="PROSITE" id="PS51786">
    <property type="entry name" value="LON_PROTEOLYTIC"/>
    <property type="match status" value="1"/>
</dbReference>
<dbReference type="InterPro" id="IPR003111">
    <property type="entry name" value="Lon_prtase_N"/>
</dbReference>
<evidence type="ECO:0000256" key="12">
    <source>
        <dbReference type="ARBA" id="ARBA00071934"/>
    </source>
</evidence>
<dbReference type="Gene3D" id="1.10.8.60">
    <property type="match status" value="1"/>
</dbReference>
<name>A0A9D2QJ80_9FIRM</name>
<sequence>MENTEDGMVRIPAVALRGMTVLPGLVIHFDLNRGKSILAVEKAMMSGQRLFLVTQRDVEDEEPDFEGVYHMGCLAQIRQVTRLPENVVRVLVEGQQRGRLTGFAEEGAFLLGEIEPVEAPSHLADSREEDAAGAGVEIEEEAMTRSLKELFLEFASYFPRIGQSVKRRIDSGISLGRLMDEMIESMPVDYEKKQAVLEAVDLDTRYQVLAGILYEEIGVARIRAELAEQVKARMDKNQRDYMLREQMNYIRQELGEDTISSDAEQFQTELDRLKASREVKDKIRREISRFKSLGQGSAEASVERGYLETLLELPWDKASKDNTDLKRAKDILERDHYGLEQVKERILEFLAVRSLTKQGESPIVCLVGPPGTGKTSIARSVAEALNKKYVRICLGGVRDEAEIRGHRRTYVGAMPGRIVAGLKQAGVKNPLMLLDEIDKVGSDHRGDTSSALLEVLDSEQNSHFRDHYVEIPIDLSGVLFIATANSAGDIPRPLLDRMELIEVTSYTANEKFHIAKEHLLPKQLKKNGLDHGELSISDSALKEIILSYTAEAGVRELERKIGEICRKAARQMLERQGKAGAAVRVTGRNLEKYLGKPRNAKDRANEKDDIGIVRGLAWTSVGGVTMQVEVNMMPGKGEIRLTGQLGDVMKESAMTGISYVRSVADRYGIEPAVFTENDFHFHIPEGAVPKDGPSAGITMATALLSVLTKTPVRADVAMTGEITLRGRVLPIGGLKEKLLAAKTAGIKTVLVPEENRKDVEEISREIKNGLEIVLVKTMEEVRTRAFAQARE</sequence>
<evidence type="ECO:0000256" key="5">
    <source>
        <dbReference type="ARBA" id="ARBA00022801"/>
    </source>
</evidence>
<dbReference type="HAMAP" id="MF_01973">
    <property type="entry name" value="lon_bact"/>
    <property type="match status" value="1"/>
</dbReference>
<comment type="catalytic activity">
    <reaction evidence="9 14 15 18">
        <text>Hydrolysis of proteins in presence of ATP.</text>
        <dbReference type="EC" id="3.4.21.53"/>
    </reaction>
</comment>
<dbReference type="GO" id="GO:0016887">
    <property type="term" value="F:ATP hydrolysis activity"/>
    <property type="evidence" value="ECO:0007669"/>
    <property type="project" value="UniProtKB-UniRule"/>
</dbReference>
<dbReference type="PROSITE" id="PS01046">
    <property type="entry name" value="LON_SER"/>
    <property type="match status" value="1"/>
</dbReference>
<reference evidence="22" key="1">
    <citation type="journal article" date="2021" name="PeerJ">
        <title>Extensive microbial diversity within the chicken gut microbiome revealed by metagenomics and culture.</title>
        <authorList>
            <person name="Gilroy R."/>
            <person name="Ravi A."/>
            <person name="Getino M."/>
            <person name="Pursley I."/>
            <person name="Horton D.L."/>
            <person name="Alikhan N.F."/>
            <person name="Baker D."/>
            <person name="Gharbi K."/>
            <person name="Hall N."/>
            <person name="Watson M."/>
            <person name="Adriaenssens E.M."/>
            <person name="Foster-Nyarko E."/>
            <person name="Jarju S."/>
            <person name="Secka A."/>
            <person name="Antonio M."/>
            <person name="Oren A."/>
            <person name="Chaudhuri R.R."/>
            <person name="La Ragione R."/>
            <person name="Hildebrand F."/>
            <person name="Pallen M.J."/>
        </authorList>
    </citation>
    <scope>NUCLEOTIDE SEQUENCE</scope>
    <source>
        <strain evidence="22">ChiBcec1-1630</strain>
    </source>
</reference>
<dbReference type="InterPro" id="IPR015947">
    <property type="entry name" value="PUA-like_sf"/>
</dbReference>
<proteinExistence type="evidence at transcript level"/>
<dbReference type="PROSITE" id="PS51787">
    <property type="entry name" value="LON_N"/>
    <property type="match status" value="1"/>
</dbReference>
<keyword evidence="7 14" id="KW-0067">ATP-binding</keyword>
<feature type="domain" description="Lon N-terminal" evidence="21">
    <location>
        <begin position="11"/>
        <end position="217"/>
    </location>
</feature>
<accession>A0A9D2QJ80</accession>
<keyword evidence="6 14" id="KW-0720">Serine protease</keyword>
<dbReference type="InterPro" id="IPR004815">
    <property type="entry name" value="Lon_bac/euk-typ"/>
</dbReference>
<dbReference type="InterPro" id="IPR046336">
    <property type="entry name" value="Lon_prtase_N_sf"/>
</dbReference>
<keyword evidence="5 14" id="KW-0378">Hydrolase</keyword>
<reference evidence="22" key="2">
    <citation type="submission" date="2021-04" db="EMBL/GenBank/DDBJ databases">
        <authorList>
            <person name="Gilroy R."/>
        </authorList>
    </citation>
    <scope>NUCLEOTIDE SEQUENCE</scope>
    <source>
        <strain evidence="22">ChiBcec1-1630</strain>
    </source>
</reference>
<dbReference type="Gene3D" id="3.30.230.10">
    <property type="match status" value="1"/>
</dbReference>
<dbReference type="InterPro" id="IPR008269">
    <property type="entry name" value="Lon_proteolytic"/>
</dbReference>
<dbReference type="InterPro" id="IPR027065">
    <property type="entry name" value="Lon_Prtase"/>
</dbReference>
<dbReference type="GO" id="GO:0043565">
    <property type="term" value="F:sequence-specific DNA binding"/>
    <property type="evidence" value="ECO:0007669"/>
    <property type="project" value="UniProtKB-UniRule"/>
</dbReference>
<dbReference type="InterPro" id="IPR027543">
    <property type="entry name" value="Lon_bac"/>
</dbReference>
<evidence type="ECO:0000256" key="13">
    <source>
        <dbReference type="ARBA" id="ARBA00082722"/>
    </source>
</evidence>
<feature type="active site" evidence="14 16">
    <location>
        <position position="694"/>
    </location>
</feature>
<dbReference type="GO" id="GO:0034605">
    <property type="term" value="P:cellular response to heat"/>
    <property type="evidence" value="ECO:0007669"/>
    <property type="project" value="UniProtKB-UniRule"/>
</dbReference>
<evidence type="ECO:0000256" key="14">
    <source>
        <dbReference type="HAMAP-Rule" id="MF_01973"/>
    </source>
</evidence>
<dbReference type="Pfam" id="PF02190">
    <property type="entry name" value="LON_substr_bdg"/>
    <property type="match status" value="1"/>
</dbReference>
<feature type="binding site" evidence="14 17">
    <location>
        <begin position="368"/>
        <end position="375"/>
    </location>
    <ligand>
        <name>ATP</name>
        <dbReference type="ChEBI" id="CHEBI:30616"/>
    </ligand>
</feature>
<dbReference type="InterPro" id="IPR008268">
    <property type="entry name" value="Peptidase_S16_AS"/>
</dbReference>
<dbReference type="InterPro" id="IPR054594">
    <property type="entry name" value="Lon_lid"/>
</dbReference>
<feature type="domain" description="Lon proteolytic" evidence="20">
    <location>
        <begin position="607"/>
        <end position="788"/>
    </location>
</feature>
<dbReference type="SUPFAM" id="SSF88697">
    <property type="entry name" value="PUA domain-like"/>
    <property type="match status" value="1"/>
</dbReference>
<evidence type="ECO:0000313" key="22">
    <source>
        <dbReference type="EMBL" id="HJC87441.1"/>
    </source>
</evidence>
<evidence type="ECO:0000256" key="8">
    <source>
        <dbReference type="ARBA" id="ARBA00023016"/>
    </source>
</evidence>
<evidence type="ECO:0000256" key="11">
    <source>
        <dbReference type="ARBA" id="ARBA00066743"/>
    </source>
</evidence>
<keyword evidence="8 14" id="KW-0346">Stress response</keyword>
<comment type="subcellular location">
    <subcellularLocation>
        <location evidence="1 14 15">Cytoplasm</location>
    </subcellularLocation>
</comment>
<evidence type="ECO:0000256" key="15">
    <source>
        <dbReference type="PIRNR" id="PIRNR001174"/>
    </source>
</evidence>
<dbReference type="SMART" id="SM00382">
    <property type="entry name" value="AAA"/>
    <property type="match status" value="1"/>
</dbReference>
<dbReference type="AlphaFoldDB" id="A0A9D2QJ80"/>
<dbReference type="PANTHER" id="PTHR10046">
    <property type="entry name" value="ATP DEPENDENT LON PROTEASE FAMILY MEMBER"/>
    <property type="match status" value="1"/>
</dbReference>
<evidence type="ECO:0000256" key="1">
    <source>
        <dbReference type="ARBA" id="ARBA00004496"/>
    </source>
</evidence>
<dbReference type="InterPro" id="IPR027417">
    <property type="entry name" value="P-loop_NTPase"/>
</dbReference>
<keyword evidence="4 14" id="KW-0547">Nucleotide-binding</keyword>
<evidence type="ECO:0000259" key="21">
    <source>
        <dbReference type="PROSITE" id="PS51787"/>
    </source>
</evidence>
<dbReference type="GO" id="GO:0005524">
    <property type="term" value="F:ATP binding"/>
    <property type="evidence" value="ECO:0007669"/>
    <property type="project" value="UniProtKB-UniRule"/>
</dbReference>
<dbReference type="GO" id="GO:0004252">
    <property type="term" value="F:serine-type endopeptidase activity"/>
    <property type="evidence" value="ECO:0007669"/>
    <property type="project" value="UniProtKB-UniRule"/>
</dbReference>